<protein>
    <submittedName>
        <fullName evidence="4">UDP-2,4-diacetamido-2,4,6-trideoxy-beta-L-altropyranose hydrolase</fullName>
    </submittedName>
</protein>
<dbReference type="RefSeq" id="WP_074940170.1">
    <property type="nucleotide sequence ID" value="NZ_FOWP01000009.1"/>
</dbReference>
<dbReference type="PANTHER" id="PTHR21015:SF22">
    <property type="entry name" value="GLYCOSYLTRANSFERASE"/>
    <property type="match status" value="1"/>
</dbReference>
<organism evidence="4 5">
    <name type="scientific">Ectopseudomonas composti</name>
    <dbReference type="NCBI Taxonomy" id="658457"/>
    <lineage>
        <taxon>Bacteria</taxon>
        <taxon>Pseudomonadati</taxon>
        <taxon>Pseudomonadota</taxon>
        <taxon>Gammaproteobacteria</taxon>
        <taxon>Pseudomonadales</taxon>
        <taxon>Pseudomonadaceae</taxon>
        <taxon>Ectopseudomonas</taxon>
    </lineage>
</organism>
<dbReference type="Gene3D" id="3.40.50.2000">
    <property type="entry name" value="Glycogen Phosphorylase B"/>
    <property type="match status" value="1"/>
</dbReference>
<dbReference type="AlphaFoldDB" id="A0A1I5PGB3"/>
<dbReference type="Pfam" id="PF04101">
    <property type="entry name" value="Glyco_tran_28_C"/>
    <property type="match status" value="1"/>
</dbReference>
<dbReference type="GO" id="GO:0016787">
    <property type="term" value="F:hydrolase activity"/>
    <property type="evidence" value="ECO:0007669"/>
    <property type="project" value="UniProtKB-KW"/>
</dbReference>
<keyword evidence="4" id="KW-0378">Hydrolase</keyword>
<evidence type="ECO:0000256" key="2">
    <source>
        <dbReference type="PIRSR" id="PIRSR620023-2"/>
    </source>
</evidence>
<dbReference type="Proteomes" id="UP000182400">
    <property type="component" value="Unassembled WGS sequence"/>
</dbReference>
<dbReference type="Gene3D" id="3.40.50.11190">
    <property type="match status" value="1"/>
</dbReference>
<evidence type="ECO:0000313" key="4">
    <source>
        <dbReference type="EMBL" id="SFP33124.1"/>
    </source>
</evidence>
<proteinExistence type="predicted"/>
<feature type="binding site" evidence="2">
    <location>
        <position position="279"/>
    </location>
    <ligand>
        <name>substrate</name>
    </ligand>
</feature>
<name>A0A1I5PGB3_9GAMM</name>
<gene>
    <name evidence="4" type="ORF">SAMN05216601_10968</name>
</gene>
<dbReference type="GO" id="GO:0016758">
    <property type="term" value="F:hexosyltransferase activity"/>
    <property type="evidence" value="ECO:0007669"/>
    <property type="project" value="InterPro"/>
</dbReference>
<dbReference type="NCBIfam" id="TIGR03590">
    <property type="entry name" value="PseG"/>
    <property type="match status" value="1"/>
</dbReference>
<reference evidence="4 5" key="1">
    <citation type="submission" date="2016-10" db="EMBL/GenBank/DDBJ databases">
        <authorList>
            <person name="de Groot N.N."/>
        </authorList>
    </citation>
    <scope>NUCLEOTIDE SEQUENCE [LARGE SCALE GENOMIC DNA]</scope>
    <source>
        <strain evidence="4 5">CCUG 59231</strain>
    </source>
</reference>
<feature type="binding site" evidence="2">
    <location>
        <position position="172"/>
    </location>
    <ligand>
        <name>substrate</name>
    </ligand>
</feature>
<dbReference type="EMBL" id="FOWP01000009">
    <property type="protein sequence ID" value="SFP33124.1"/>
    <property type="molecule type" value="Genomic_DNA"/>
</dbReference>
<evidence type="ECO:0000256" key="1">
    <source>
        <dbReference type="PIRSR" id="PIRSR620023-1"/>
    </source>
</evidence>
<dbReference type="SUPFAM" id="SSF53756">
    <property type="entry name" value="UDP-Glycosyltransferase/glycogen phosphorylase"/>
    <property type="match status" value="1"/>
</dbReference>
<evidence type="ECO:0000313" key="5">
    <source>
        <dbReference type="Proteomes" id="UP000182400"/>
    </source>
</evidence>
<feature type="domain" description="Glycosyl transferase family 28 C-terminal" evidence="3">
    <location>
        <begin position="213"/>
        <end position="331"/>
    </location>
</feature>
<dbReference type="OrthoDB" id="9788924at2"/>
<dbReference type="InterPro" id="IPR007235">
    <property type="entry name" value="Glyco_trans_28_C"/>
</dbReference>
<evidence type="ECO:0000259" key="3">
    <source>
        <dbReference type="Pfam" id="PF04101"/>
    </source>
</evidence>
<feature type="active site" description="Proton acceptor" evidence="1">
    <location>
        <position position="17"/>
    </location>
</feature>
<dbReference type="InterPro" id="IPR020023">
    <property type="entry name" value="PseG"/>
</dbReference>
<accession>A0A1I5PGB3</accession>
<dbReference type="PANTHER" id="PTHR21015">
    <property type="entry name" value="UDP-N-ACETYLGLUCOSAMINE--N-ACETYLMURAMYL-(PENTAPEPTIDE) PYROPHOSPHORYL-UNDECAPRENOL N-ACETYLGLUCOSAMINE TRANSFERASE 1"/>
    <property type="match status" value="1"/>
</dbReference>
<dbReference type="STRING" id="658457.SAMN05216601_10968"/>
<sequence length="362" mass="40020">MKVAFRADASLQMGSGHIMRCLTLADALKQKGAQCHFFCREHPGHLIEMVRGKGHAVHVLPYEPESLIDRDGPAHAAWLGATQEQDVQACSPTLQELQPDWLIVDHYALDIRWEERLRPFCRRLMVIDDLADRSHQCDLLLDQNLGRKHEDYAGLVPNDCVVVTGPQYALLRPEFAALREVSLKRRDEPHLRNILISMGGVDGPNATSRVLEALRECVLPDDCQLKVVMGPKAPWLQQVRDAASTMLCPTEVLVNVTDMGTLMMSSDLSIGAAGSTSWERCCLGVPSIILVLAENQRLISFELDKAGAAKAISLDESDLDAQLKKLIDRYQISAHLKETSKRAASVCDGIGVERIGSVLFGK</sequence>